<comment type="catalytic activity">
    <reaction evidence="8 9">
        <text>butanoate + ATP = butanoyl phosphate + ADP</text>
        <dbReference type="Rhea" id="RHEA:13585"/>
        <dbReference type="ChEBI" id="CHEBI:17968"/>
        <dbReference type="ChEBI" id="CHEBI:30616"/>
        <dbReference type="ChEBI" id="CHEBI:58079"/>
        <dbReference type="ChEBI" id="CHEBI:456216"/>
        <dbReference type="EC" id="2.7.2.7"/>
    </reaction>
</comment>
<evidence type="ECO:0000313" key="12">
    <source>
        <dbReference type="Proteomes" id="UP000306980"/>
    </source>
</evidence>
<evidence type="ECO:0000313" key="11">
    <source>
        <dbReference type="EMBL" id="TMN20758.1"/>
    </source>
</evidence>
<dbReference type="NCBIfam" id="NF002834">
    <property type="entry name" value="PRK03011.1-5"/>
    <property type="match status" value="1"/>
</dbReference>
<keyword evidence="7 9" id="KW-0067">ATP-binding</keyword>
<dbReference type="OrthoDB" id="9771859at2"/>
<evidence type="ECO:0000256" key="6">
    <source>
        <dbReference type="ARBA" id="ARBA00022777"/>
    </source>
</evidence>
<dbReference type="InterPro" id="IPR043129">
    <property type="entry name" value="ATPase_NBD"/>
</dbReference>
<keyword evidence="3 9" id="KW-0963">Cytoplasm</keyword>
<keyword evidence="6 9" id="KW-0418">Kinase</keyword>
<dbReference type="RefSeq" id="WP_138600371.1">
    <property type="nucleotide sequence ID" value="NZ_VCIA01000001.1"/>
</dbReference>
<dbReference type="PRINTS" id="PR00471">
    <property type="entry name" value="ACETATEKNASE"/>
</dbReference>
<protein>
    <recommendedName>
        <fullName evidence="9">Probable butyrate kinase</fullName>
        <shortName evidence="9">BK</shortName>
        <ecNumber evidence="9">2.7.2.7</ecNumber>
    </recommendedName>
    <alternativeName>
        <fullName evidence="9">Branched-chain carboxylic acid kinase</fullName>
    </alternativeName>
</protein>
<dbReference type="InterPro" id="IPR023865">
    <property type="entry name" value="Aliphatic_acid_kinase_CS"/>
</dbReference>
<evidence type="ECO:0000256" key="3">
    <source>
        <dbReference type="ARBA" id="ARBA00022490"/>
    </source>
</evidence>
<dbReference type="PANTHER" id="PTHR21060">
    <property type="entry name" value="ACETATE KINASE"/>
    <property type="match status" value="1"/>
</dbReference>
<dbReference type="Gene3D" id="3.30.420.40">
    <property type="match status" value="2"/>
</dbReference>
<proteinExistence type="inferred from homology"/>
<dbReference type="InterPro" id="IPR011245">
    <property type="entry name" value="Butyrate_kin"/>
</dbReference>
<dbReference type="PROSITE" id="PS01076">
    <property type="entry name" value="ACETATE_KINASE_2"/>
    <property type="match status" value="1"/>
</dbReference>
<sequence length="375" mass="40862">MSQYQPNRILVINPGSTSTKFGVFDDGKCILEKTIRHSTVELASFKHIIEQFAFRKQVILQQLDIEGINVSKLSAVCGRGGLLRPIEGGTYEVNETMLTDLRNGYNGDHASNLGGIIAHEIANGLNIQAFIVDPVVVDELQDIARVSGVPELPRKSIFHALNQKAAARKAAEEMNIPYAEANLIVAHMGGGITVGVHHNGRVIDVNNGLHGDGPFSPERAGTVPAGDLVSMCFSGQYYLDEIMKKIVGQGGLVAYLHTNDAKEVEERIENGDDEASFIYDAMAYQIAKEIGAASTVLNGNVDAIVLTGGLAYGKMFTDMIVDRVNWIADTLIYPGENELQTLYEGAQRVLQGKETAKVYPSNQDREEHSLHGERL</sequence>
<evidence type="ECO:0000256" key="5">
    <source>
        <dbReference type="ARBA" id="ARBA00022741"/>
    </source>
</evidence>
<comment type="caution">
    <text evidence="11">The sequence shown here is derived from an EMBL/GenBank/DDBJ whole genome shotgun (WGS) entry which is preliminary data.</text>
</comment>
<dbReference type="HAMAP" id="MF_00542">
    <property type="entry name" value="Butyrate_kinase"/>
    <property type="match status" value="1"/>
</dbReference>
<dbReference type="GO" id="GO:0005524">
    <property type="term" value="F:ATP binding"/>
    <property type="evidence" value="ECO:0007669"/>
    <property type="project" value="UniProtKB-KW"/>
</dbReference>
<dbReference type="GO" id="GO:0008776">
    <property type="term" value="F:acetate kinase activity"/>
    <property type="evidence" value="ECO:0007669"/>
    <property type="project" value="TreeGrafter"/>
</dbReference>
<dbReference type="SUPFAM" id="SSF53067">
    <property type="entry name" value="Actin-like ATPase domain"/>
    <property type="match status" value="2"/>
</dbReference>
<keyword evidence="4 9" id="KW-0808">Transferase</keyword>
<dbReference type="EMBL" id="VCIA01000001">
    <property type="protein sequence ID" value="TMN20758.1"/>
    <property type="molecule type" value="Genomic_DNA"/>
</dbReference>
<dbReference type="EC" id="2.7.2.7" evidence="9"/>
<dbReference type="Pfam" id="PF00871">
    <property type="entry name" value="Acetate_kinase"/>
    <property type="match status" value="1"/>
</dbReference>
<dbReference type="PANTHER" id="PTHR21060:SF3">
    <property type="entry name" value="BUTYRATE KINASE 2-RELATED"/>
    <property type="match status" value="1"/>
</dbReference>
<dbReference type="NCBIfam" id="TIGR02707">
    <property type="entry name" value="butyr_kinase"/>
    <property type="match status" value="1"/>
</dbReference>
<comment type="subcellular location">
    <subcellularLocation>
        <location evidence="1 9">Cytoplasm</location>
    </subcellularLocation>
</comment>
<dbReference type="InterPro" id="IPR000890">
    <property type="entry name" value="Aliphatic_acid_kin_short-chain"/>
</dbReference>
<comment type="similarity">
    <text evidence="2 9 10">Belongs to the acetokinase family.</text>
</comment>
<accession>A0A5S3QFZ8</accession>
<dbReference type="GO" id="GO:0006083">
    <property type="term" value="P:acetate metabolic process"/>
    <property type="evidence" value="ECO:0007669"/>
    <property type="project" value="TreeGrafter"/>
</dbReference>
<dbReference type="AlphaFoldDB" id="A0A5S3QFZ8"/>
<dbReference type="CDD" id="cd24011">
    <property type="entry name" value="ASKHA_NBD_BK"/>
    <property type="match status" value="1"/>
</dbReference>
<dbReference type="PROSITE" id="PS01075">
    <property type="entry name" value="ACETATE_KINASE_1"/>
    <property type="match status" value="1"/>
</dbReference>
<evidence type="ECO:0000256" key="9">
    <source>
        <dbReference type="HAMAP-Rule" id="MF_00542"/>
    </source>
</evidence>
<evidence type="ECO:0000256" key="7">
    <source>
        <dbReference type="ARBA" id="ARBA00022840"/>
    </source>
</evidence>
<dbReference type="Proteomes" id="UP000306980">
    <property type="component" value="Unassembled WGS sequence"/>
</dbReference>
<dbReference type="PIRSF" id="PIRSF036458">
    <property type="entry name" value="Butyrate_kin"/>
    <property type="match status" value="1"/>
</dbReference>
<evidence type="ECO:0000256" key="2">
    <source>
        <dbReference type="ARBA" id="ARBA00008748"/>
    </source>
</evidence>
<gene>
    <name evidence="9" type="primary">buk</name>
    <name evidence="11" type="ORF">FFL34_00510</name>
</gene>
<evidence type="ECO:0000256" key="4">
    <source>
        <dbReference type="ARBA" id="ARBA00022679"/>
    </source>
</evidence>
<reference evidence="11 12" key="1">
    <citation type="submission" date="2019-05" db="EMBL/GenBank/DDBJ databases">
        <title>Genomic analysis of Lentibacillus sp. NKC220-2.</title>
        <authorList>
            <person name="Oh Y.J."/>
        </authorList>
    </citation>
    <scope>NUCLEOTIDE SEQUENCE [LARGE SCALE GENOMIC DNA]</scope>
    <source>
        <strain evidence="11 12">NKC220-2</strain>
    </source>
</reference>
<dbReference type="GO" id="GO:0005737">
    <property type="term" value="C:cytoplasm"/>
    <property type="evidence" value="ECO:0007669"/>
    <property type="project" value="UniProtKB-SubCell"/>
</dbReference>
<name>A0A5S3QFZ8_9BACI</name>
<evidence type="ECO:0000256" key="1">
    <source>
        <dbReference type="ARBA" id="ARBA00004496"/>
    </source>
</evidence>
<organism evidence="11 12">
    <name type="scientific">Lentibacillus cibarius</name>
    <dbReference type="NCBI Taxonomy" id="2583219"/>
    <lineage>
        <taxon>Bacteria</taxon>
        <taxon>Bacillati</taxon>
        <taxon>Bacillota</taxon>
        <taxon>Bacilli</taxon>
        <taxon>Bacillales</taxon>
        <taxon>Bacillaceae</taxon>
        <taxon>Lentibacillus</taxon>
    </lineage>
</organism>
<evidence type="ECO:0000256" key="8">
    <source>
        <dbReference type="ARBA" id="ARBA00048596"/>
    </source>
</evidence>
<dbReference type="GO" id="GO:0047761">
    <property type="term" value="F:butyrate kinase activity"/>
    <property type="evidence" value="ECO:0007669"/>
    <property type="project" value="UniProtKB-UniRule"/>
</dbReference>
<keyword evidence="5 9" id="KW-0547">Nucleotide-binding</keyword>
<evidence type="ECO:0000256" key="10">
    <source>
        <dbReference type="RuleBase" id="RU003835"/>
    </source>
</evidence>